<dbReference type="AlphaFoldDB" id="A0A1I5F4V7"/>
<evidence type="ECO:0000313" key="5">
    <source>
        <dbReference type="Proteomes" id="UP000199036"/>
    </source>
</evidence>
<dbReference type="Pfam" id="PF08281">
    <property type="entry name" value="Sigma70_r4_2"/>
    <property type="match status" value="1"/>
</dbReference>
<evidence type="ECO:0000259" key="3">
    <source>
        <dbReference type="Pfam" id="PF08281"/>
    </source>
</evidence>
<proteinExistence type="predicted"/>
<protein>
    <submittedName>
        <fullName evidence="4">RNA polymerase sigma-70 factor, ECF subfamily</fullName>
    </submittedName>
</protein>
<dbReference type="InterPro" id="IPR013324">
    <property type="entry name" value="RNA_pol_sigma_r3/r4-like"/>
</dbReference>
<feature type="domain" description="RNA polymerase sigma-70 region 2" evidence="2">
    <location>
        <begin position="9"/>
        <end position="68"/>
    </location>
</feature>
<dbReference type="InterPro" id="IPR013249">
    <property type="entry name" value="RNA_pol_sigma70_r4_t2"/>
</dbReference>
<dbReference type="SUPFAM" id="SSF88659">
    <property type="entry name" value="Sigma3 and sigma4 domains of RNA polymerase sigma factors"/>
    <property type="match status" value="1"/>
</dbReference>
<dbReference type="EMBL" id="FOVI01000024">
    <property type="protein sequence ID" value="SFO18331.1"/>
    <property type="molecule type" value="Genomic_DNA"/>
</dbReference>
<sequence length="278" mass="31944">MNDLNILRKKLFPYAYNILGNIDDCQDVIQEVLIKFNEKEVSSISNPNAYLIKSVINQAINLKKKNDRERQQKIRLPEPIVTNQSESTIELDEILNYSILVLLDTLNTKERAVFLLKEAFDYEHVEIAEILEISTENSRQILTRAKKKLKLRKPEITSSSAKDRKYIEKYVCAIRKGDVKTLEQMLSDEVQVLADAGNKLQAIAELTSGIENTIKLMTYVYENNQKDLEIKIEEVNHQSALLFYKGTTLINCQIFELNAEGKITSIFSVVDPDKLMKI</sequence>
<dbReference type="Gene3D" id="1.10.1740.10">
    <property type="match status" value="1"/>
</dbReference>
<dbReference type="RefSeq" id="WP_091525541.1">
    <property type="nucleotide sequence ID" value="NZ_FOVI01000024.1"/>
</dbReference>
<dbReference type="Gene3D" id="1.10.10.10">
    <property type="entry name" value="Winged helix-like DNA-binding domain superfamily/Winged helix DNA-binding domain"/>
    <property type="match status" value="1"/>
</dbReference>
<dbReference type="InterPro" id="IPR052704">
    <property type="entry name" value="ECF_Sigma-70_Domain"/>
</dbReference>
<dbReference type="GO" id="GO:0006352">
    <property type="term" value="P:DNA-templated transcription initiation"/>
    <property type="evidence" value="ECO:0007669"/>
    <property type="project" value="InterPro"/>
</dbReference>
<dbReference type="InterPro" id="IPR032710">
    <property type="entry name" value="NTF2-like_dom_sf"/>
</dbReference>
<dbReference type="InterPro" id="IPR014284">
    <property type="entry name" value="RNA_pol_sigma-70_dom"/>
</dbReference>
<reference evidence="5" key="1">
    <citation type="submission" date="2016-10" db="EMBL/GenBank/DDBJ databases">
        <authorList>
            <person name="Varghese N."/>
            <person name="Submissions S."/>
        </authorList>
    </citation>
    <scope>NUCLEOTIDE SEQUENCE [LARGE SCALE GENOMIC DNA]</scope>
    <source>
        <strain evidence="5">DS-12</strain>
    </source>
</reference>
<dbReference type="NCBIfam" id="TIGR02937">
    <property type="entry name" value="sigma70-ECF"/>
    <property type="match status" value="1"/>
</dbReference>
<dbReference type="Pfam" id="PF04542">
    <property type="entry name" value="Sigma70_r2"/>
    <property type="match status" value="1"/>
</dbReference>
<dbReference type="InterPro" id="IPR013325">
    <property type="entry name" value="RNA_pol_sigma_r2"/>
</dbReference>
<dbReference type="InterPro" id="IPR007627">
    <property type="entry name" value="RNA_pol_sigma70_r2"/>
</dbReference>
<feature type="domain" description="RNA polymerase sigma factor 70 region 4 type 2" evidence="3">
    <location>
        <begin position="99"/>
        <end position="149"/>
    </location>
</feature>
<evidence type="ECO:0000313" key="4">
    <source>
        <dbReference type="EMBL" id="SFO18331.1"/>
    </source>
</evidence>
<dbReference type="STRING" id="913024.SAMN05421741_12441"/>
<accession>A0A1I5F4V7</accession>
<dbReference type="GO" id="GO:0003677">
    <property type="term" value="F:DNA binding"/>
    <property type="evidence" value="ECO:0007669"/>
    <property type="project" value="InterPro"/>
</dbReference>
<dbReference type="SUPFAM" id="SSF54427">
    <property type="entry name" value="NTF2-like"/>
    <property type="match status" value="1"/>
</dbReference>
<dbReference type="PANTHER" id="PTHR30173:SF36">
    <property type="entry name" value="ECF RNA POLYMERASE SIGMA FACTOR SIGJ"/>
    <property type="match status" value="1"/>
</dbReference>
<dbReference type="Proteomes" id="UP000199036">
    <property type="component" value="Unassembled WGS sequence"/>
</dbReference>
<evidence type="ECO:0000256" key="1">
    <source>
        <dbReference type="ARBA" id="ARBA00011344"/>
    </source>
</evidence>
<dbReference type="PANTHER" id="PTHR30173">
    <property type="entry name" value="SIGMA 19 FACTOR"/>
    <property type="match status" value="1"/>
</dbReference>
<organism evidence="4 5">
    <name type="scientific">Paenimyroides ummariense</name>
    <dbReference type="NCBI Taxonomy" id="913024"/>
    <lineage>
        <taxon>Bacteria</taxon>
        <taxon>Pseudomonadati</taxon>
        <taxon>Bacteroidota</taxon>
        <taxon>Flavobacteriia</taxon>
        <taxon>Flavobacteriales</taxon>
        <taxon>Flavobacteriaceae</taxon>
        <taxon>Paenimyroides</taxon>
    </lineage>
</organism>
<dbReference type="GO" id="GO:0016987">
    <property type="term" value="F:sigma factor activity"/>
    <property type="evidence" value="ECO:0007669"/>
    <property type="project" value="InterPro"/>
</dbReference>
<gene>
    <name evidence="4" type="ORF">SAMN05421741_12441</name>
</gene>
<dbReference type="InterPro" id="IPR036388">
    <property type="entry name" value="WH-like_DNA-bd_sf"/>
</dbReference>
<dbReference type="Gene3D" id="3.10.450.50">
    <property type="match status" value="1"/>
</dbReference>
<name>A0A1I5F4V7_9FLAO</name>
<dbReference type="SUPFAM" id="SSF88946">
    <property type="entry name" value="Sigma2 domain of RNA polymerase sigma factors"/>
    <property type="match status" value="1"/>
</dbReference>
<dbReference type="OrthoDB" id="3211555at2"/>
<keyword evidence="5" id="KW-1185">Reference proteome</keyword>
<comment type="subunit">
    <text evidence="1">Interacts transiently with the RNA polymerase catalytic core formed by RpoA, RpoB, RpoC and RpoZ (2 alpha, 1 beta, 1 beta' and 1 omega subunit) to form the RNA polymerase holoenzyme that can initiate transcription.</text>
</comment>
<evidence type="ECO:0000259" key="2">
    <source>
        <dbReference type="Pfam" id="PF04542"/>
    </source>
</evidence>